<evidence type="ECO:0000313" key="1">
    <source>
        <dbReference type="EMBL" id="SMC10302.1"/>
    </source>
</evidence>
<sequence>MEAVKCRHETWDKFTSTANGLKMMMPILVHLLDENGNSLFNIPQEELDEMLDAASEAIPTILPTIYREIRGLKLN</sequence>
<protein>
    <submittedName>
        <fullName evidence="1">Uncharacterized protein</fullName>
    </submittedName>
</protein>
<dbReference type="EMBL" id="FWXB01000001">
    <property type="protein sequence ID" value="SMC10302.1"/>
    <property type="molecule type" value="Genomic_DNA"/>
</dbReference>
<organism evidence="1 2">
    <name type="scientific">Roseovarius aestuarii</name>
    <dbReference type="NCBI Taxonomy" id="475083"/>
    <lineage>
        <taxon>Bacteria</taxon>
        <taxon>Pseudomonadati</taxon>
        <taxon>Pseudomonadota</taxon>
        <taxon>Alphaproteobacteria</taxon>
        <taxon>Rhodobacterales</taxon>
        <taxon>Roseobacteraceae</taxon>
        <taxon>Roseovarius</taxon>
    </lineage>
</organism>
<evidence type="ECO:0000313" key="2">
    <source>
        <dbReference type="Proteomes" id="UP000193224"/>
    </source>
</evidence>
<reference evidence="1 2" key="1">
    <citation type="submission" date="2017-03" db="EMBL/GenBank/DDBJ databases">
        <authorList>
            <person name="Afonso C.L."/>
            <person name="Miller P.J."/>
            <person name="Scott M.A."/>
            <person name="Spackman E."/>
            <person name="Goraichik I."/>
            <person name="Dimitrov K.M."/>
            <person name="Suarez D.L."/>
            <person name="Swayne D.E."/>
        </authorList>
    </citation>
    <scope>NUCLEOTIDE SEQUENCE [LARGE SCALE GENOMIC DNA]</scope>
    <source>
        <strain evidence="1 2">CECT 7745</strain>
    </source>
</reference>
<dbReference type="Proteomes" id="UP000193224">
    <property type="component" value="Unassembled WGS sequence"/>
</dbReference>
<keyword evidence="2" id="KW-1185">Reference proteome</keyword>
<dbReference type="AlphaFoldDB" id="A0A1X7BKX7"/>
<gene>
    <name evidence="1" type="ORF">ROA7745_00107</name>
</gene>
<proteinExistence type="predicted"/>
<accession>A0A1X7BKX7</accession>
<name>A0A1X7BKX7_9RHOB</name>